<dbReference type="Proteomes" id="UP000614601">
    <property type="component" value="Unassembled WGS sequence"/>
</dbReference>
<keyword evidence="4" id="KW-1185">Reference proteome</keyword>
<keyword evidence="2" id="KW-1133">Transmembrane helix</keyword>
<reference evidence="3" key="1">
    <citation type="submission" date="2020-09" db="EMBL/GenBank/DDBJ databases">
        <authorList>
            <person name="Kikuchi T."/>
        </authorList>
    </citation>
    <scope>NUCLEOTIDE SEQUENCE</scope>
    <source>
        <strain evidence="3">SH1</strain>
    </source>
</reference>
<comment type="caution">
    <text evidence="3">The sequence shown here is derived from an EMBL/GenBank/DDBJ whole genome shotgun (WGS) entry which is preliminary data.</text>
</comment>
<protein>
    <submittedName>
        <fullName evidence="3">Uncharacterized protein</fullName>
    </submittedName>
</protein>
<evidence type="ECO:0000256" key="1">
    <source>
        <dbReference type="SAM" id="MobiDB-lite"/>
    </source>
</evidence>
<proteinExistence type="predicted"/>
<dbReference type="EMBL" id="CAJFDH010000004">
    <property type="protein sequence ID" value="CAD5219212.1"/>
    <property type="molecule type" value="Genomic_DNA"/>
</dbReference>
<feature type="compositionally biased region" description="Low complexity" evidence="1">
    <location>
        <begin position="103"/>
        <end position="115"/>
    </location>
</feature>
<dbReference type="AlphaFoldDB" id="A0A811KWF1"/>
<dbReference type="OrthoDB" id="5851699at2759"/>
<name>A0A811KWF1_9BILA</name>
<organism evidence="3 4">
    <name type="scientific">Bursaphelenchus okinawaensis</name>
    <dbReference type="NCBI Taxonomy" id="465554"/>
    <lineage>
        <taxon>Eukaryota</taxon>
        <taxon>Metazoa</taxon>
        <taxon>Ecdysozoa</taxon>
        <taxon>Nematoda</taxon>
        <taxon>Chromadorea</taxon>
        <taxon>Rhabditida</taxon>
        <taxon>Tylenchina</taxon>
        <taxon>Tylenchomorpha</taxon>
        <taxon>Aphelenchoidea</taxon>
        <taxon>Aphelenchoididae</taxon>
        <taxon>Bursaphelenchus</taxon>
    </lineage>
</organism>
<dbReference type="EMBL" id="CAJFCW020000004">
    <property type="protein sequence ID" value="CAG9112386.1"/>
    <property type="molecule type" value="Genomic_DNA"/>
</dbReference>
<sequence>MEYHNDSMPSDGTVILVIAAIGLFTAFTLIICFLAIAKRRERNEHQLGEIQRIVSPTIRLHPPPPRFSTLDQHPRRSQHTIDPAVFIINSKYDFRPPSYEEAVQSSSVTQAASATLDTRTAAGHSHSPPPAFSETDPLPRASFSAPACHELVSRMNSGSHA</sequence>
<dbReference type="Proteomes" id="UP000783686">
    <property type="component" value="Unassembled WGS sequence"/>
</dbReference>
<evidence type="ECO:0000256" key="2">
    <source>
        <dbReference type="SAM" id="Phobius"/>
    </source>
</evidence>
<accession>A0A811KWF1</accession>
<feature type="transmembrane region" description="Helical" evidence="2">
    <location>
        <begin position="12"/>
        <end position="37"/>
    </location>
</feature>
<gene>
    <name evidence="3" type="ORF">BOKJ2_LOCUS8331</name>
</gene>
<evidence type="ECO:0000313" key="4">
    <source>
        <dbReference type="Proteomes" id="UP000614601"/>
    </source>
</evidence>
<keyword evidence="2" id="KW-0812">Transmembrane</keyword>
<feature type="region of interest" description="Disordered" evidence="1">
    <location>
        <begin position="103"/>
        <end position="140"/>
    </location>
</feature>
<evidence type="ECO:0000313" key="3">
    <source>
        <dbReference type="EMBL" id="CAD5219212.1"/>
    </source>
</evidence>
<keyword evidence="2" id="KW-0472">Membrane</keyword>